<organism evidence="1 2">
    <name type="scientific">Variimorphobacter saccharofermentans</name>
    <dbReference type="NCBI Taxonomy" id="2755051"/>
    <lineage>
        <taxon>Bacteria</taxon>
        <taxon>Bacillati</taxon>
        <taxon>Bacillota</taxon>
        <taxon>Clostridia</taxon>
        <taxon>Lachnospirales</taxon>
        <taxon>Lachnospiraceae</taxon>
        <taxon>Variimorphobacter</taxon>
    </lineage>
</organism>
<proteinExistence type="predicted"/>
<dbReference type="RefSeq" id="WP_228353323.1">
    <property type="nucleotide sequence ID" value="NZ_JACEGA010000001.1"/>
</dbReference>
<comment type="caution">
    <text evidence="1">The sequence shown here is derived from an EMBL/GenBank/DDBJ whole genome shotgun (WGS) entry which is preliminary data.</text>
</comment>
<keyword evidence="2" id="KW-1185">Reference proteome</keyword>
<dbReference type="EMBL" id="JACEGA010000001">
    <property type="protein sequence ID" value="MBB2183693.1"/>
    <property type="molecule type" value="Genomic_DNA"/>
</dbReference>
<gene>
    <name evidence="1" type="ORF">H0486_12490</name>
</gene>
<sequence length="87" mass="10048">MLGVVLGYSASKEKGYKERLRNGVIHYDTYKHMTNREIQEEIERLVSPEHKIGLTTHTTWKEMGILITTNGSIRNGISHRRTAFFLS</sequence>
<evidence type="ECO:0000313" key="2">
    <source>
        <dbReference type="Proteomes" id="UP000574276"/>
    </source>
</evidence>
<accession>A0A839K1B3</accession>
<protein>
    <submittedName>
        <fullName evidence="1">Uncharacterized protein</fullName>
    </submittedName>
</protein>
<evidence type="ECO:0000313" key="1">
    <source>
        <dbReference type="EMBL" id="MBB2183693.1"/>
    </source>
</evidence>
<name>A0A839K1B3_9FIRM</name>
<reference evidence="1 2" key="1">
    <citation type="submission" date="2020-07" db="EMBL/GenBank/DDBJ databases">
        <title>Characterization and genome sequencing of isolate MD1, a novel member within the family Lachnospiraceae.</title>
        <authorList>
            <person name="Rettenmaier R."/>
            <person name="Di Bello L."/>
            <person name="Zinser C."/>
            <person name="Scheitz K."/>
            <person name="Liebl W."/>
            <person name="Zverlov V."/>
        </authorList>
    </citation>
    <scope>NUCLEOTIDE SEQUENCE [LARGE SCALE GENOMIC DNA]</scope>
    <source>
        <strain evidence="1 2">MD1</strain>
    </source>
</reference>
<dbReference type="AlphaFoldDB" id="A0A839K1B3"/>
<dbReference type="Proteomes" id="UP000574276">
    <property type="component" value="Unassembled WGS sequence"/>
</dbReference>